<dbReference type="EMBL" id="AOMF01000056">
    <property type="protein sequence ID" value="EMA56373.1"/>
    <property type="molecule type" value="Genomic_DNA"/>
</dbReference>
<keyword evidence="2" id="KW-1185">Reference proteome</keyword>
<evidence type="ECO:0000313" key="1">
    <source>
        <dbReference type="EMBL" id="EMA56373.1"/>
    </source>
</evidence>
<name>M0NFP2_9EURY</name>
<reference evidence="1 2" key="1">
    <citation type="journal article" date="2014" name="PLoS Genet.">
        <title>Phylogenetically driven sequencing of extremely halophilic archaea reveals strategies for static and dynamic osmo-response.</title>
        <authorList>
            <person name="Becker E.A."/>
            <person name="Seitzer P.M."/>
            <person name="Tritt A."/>
            <person name="Larsen D."/>
            <person name="Krusor M."/>
            <person name="Yao A.I."/>
            <person name="Wu D."/>
            <person name="Madern D."/>
            <person name="Eisen J.A."/>
            <person name="Darling A.E."/>
            <person name="Facciotti M.T."/>
        </authorList>
    </citation>
    <scope>NUCLEOTIDE SEQUENCE [LARGE SCALE GENOMIC DNA]</scope>
    <source>
        <strain evidence="1 2">JCM 13552</strain>
    </source>
</reference>
<proteinExistence type="predicted"/>
<evidence type="ECO:0000313" key="2">
    <source>
        <dbReference type="Proteomes" id="UP000011680"/>
    </source>
</evidence>
<organism evidence="1 2">
    <name type="scientific">Halococcus thailandensis JCM 13552</name>
    <dbReference type="NCBI Taxonomy" id="1227457"/>
    <lineage>
        <taxon>Archaea</taxon>
        <taxon>Methanobacteriati</taxon>
        <taxon>Methanobacteriota</taxon>
        <taxon>Stenosarchaea group</taxon>
        <taxon>Halobacteria</taxon>
        <taxon>Halobacteriales</taxon>
        <taxon>Halococcaceae</taxon>
        <taxon>Halococcus</taxon>
    </lineage>
</organism>
<sequence>MPRQIIECIADAVLPQLAPTAVELNNKISLGVGCVDTLDHFGGDLTAMVEDAVSVQRVKPVVGAVGQHSQLPTGLTLPVCRGNSGRSGLSWSWRMVTMRGRRASGLFSEIPIFDSAAEGLELG</sequence>
<gene>
    <name evidence="1" type="ORF">C451_02704</name>
</gene>
<protein>
    <submittedName>
        <fullName evidence="1">Uncharacterized protein</fullName>
    </submittedName>
</protein>
<dbReference type="Proteomes" id="UP000011680">
    <property type="component" value="Unassembled WGS sequence"/>
</dbReference>
<accession>M0NFP2</accession>
<comment type="caution">
    <text evidence="1">The sequence shown here is derived from an EMBL/GenBank/DDBJ whole genome shotgun (WGS) entry which is preliminary data.</text>
</comment>
<dbReference type="AlphaFoldDB" id="M0NFP2"/>